<comment type="caution">
    <text evidence="7">The sequence shown here is derived from an EMBL/GenBank/DDBJ whole genome shotgun (WGS) entry which is preliminary data.</text>
</comment>
<dbReference type="Pfam" id="PF00069">
    <property type="entry name" value="Pkinase"/>
    <property type="match status" value="1"/>
</dbReference>
<evidence type="ECO:0000256" key="3">
    <source>
        <dbReference type="SAM" id="Coils"/>
    </source>
</evidence>
<dbReference type="Pfam" id="PF00990">
    <property type="entry name" value="GGDEF"/>
    <property type="match status" value="1"/>
</dbReference>
<evidence type="ECO:0000259" key="5">
    <source>
        <dbReference type="PROSITE" id="PS50011"/>
    </source>
</evidence>
<dbReference type="InterPro" id="IPR027417">
    <property type="entry name" value="P-loop_NTPase"/>
</dbReference>
<dbReference type="CDD" id="cd01949">
    <property type="entry name" value="GGDEF"/>
    <property type="match status" value="1"/>
</dbReference>
<protein>
    <submittedName>
        <fullName evidence="7">Diguanylate cyclase (GGDEF)-like protein</fullName>
    </submittedName>
</protein>
<dbReference type="PANTHER" id="PTHR43642:SF1">
    <property type="entry name" value="HYBRID SIGNAL TRANSDUCTION HISTIDINE KINASE G"/>
    <property type="match status" value="1"/>
</dbReference>
<dbReference type="PANTHER" id="PTHR43642">
    <property type="entry name" value="HYBRID SIGNAL TRANSDUCTION HISTIDINE KINASE G"/>
    <property type="match status" value="1"/>
</dbReference>
<evidence type="ECO:0000256" key="1">
    <source>
        <dbReference type="ARBA" id="ARBA00001946"/>
    </source>
</evidence>
<feature type="domain" description="GGDEF" evidence="6">
    <location>
        <begin position="1516"/>
        <end position="1647"/>
    </location>
</feature>
<evidence type="ECO:0000259" key="6">
    <source>
        <dbReference type="PROSITE" id="PS50887"/>
    </source>
</evidence>
<feature type="domain" description="Protein kinase" evidence="5">
    <location>
        <begin position="1"/>
        <end position="271"/>
    </location>
</feature>
<evidence type="ECO:0000313" key="8">
    <source>
        <dbReference type="Proteomes" id="UP000245887"/>
    </source>
</evidence>
<dbReference type="Gene3D" id="1.10.510.10">
    <property type="entry name" value="Transferase(Phosphotransferase) domain 1"/>
    <property type="match status" value="1"/>
</dbReference>
<dbReference type="FunFam" id="3.30.70.270:FF:000001">
    <property type="entry name" value="Diguanylate cyclase domain protein"/>
    <property type="match status" value="1"/>
</dbReference>
<dbReference type="InterPro" id="IPR053159">
    <property type="entry name" value="Hybrid_Histidine_Kinase"/>
</dbReference>
<dbReference type="NCBIfam" id="TIGR00254">
    <property type="entry name" value="GGDEF"/>
    <property type="match status" value="1"/>
</dbReference>
<dbReference type="InterPro" id="IPR029016">
    <property type="entry name" value="GAF-like_dom_sf"/>
</dbReference>
<sequence>MAMMNDDGLPAGTFESLDRLIVAHGLVLLRVRFPDQPDGQWLVRTPVDESDPVARDRLDHERRILQTVRPACALALELNRHSPAPSSMLFRDPGGRPLSRCANLTTERWGALATALLDALAHCHQAGLLIGRLRADSWLWDGEQIHLCDLSHATLLSSHDPGRYQGPSDESDWVGAHYIAPEQTGRHDQTVDYRADLYSAGVILYETLTGASPVDGETPEELIYQHLAVAPERPEGAPERVSDVIMRLLAKKPGQRYPSARSALRDLKAALEGETVASGQRSGAPRQSGATMPNRLYGRRREQIQLGTVLASGMDASPQLVWVSGVSGVGKTSLIRDICLEELRQGGFFVEGKFDQLIQARPYSAWAHVLDELIKRLLAEPPDDLARWCERLENSLGSAANRLATLVPTLSTLLGPLDTPTALPPTEAQEQLRTAFLRFFESFESVDNPLGVFLDDLQWADPASLSLLEALTERLGPVPLTLIVAYREEEVDRSHRVAAVRARIGDRGRFAITDMALPELGRDDVRDLIAAGSEQPPEQLDELVAEVYRRSGGNPFLLWQVLHTLQDHNGLNVRDDGRWEWDLDVIRRVGVPTEVARLMGQRFDNLPLRTREVLAAASCLGTTFEMALLAGVMGEAPSSVQTHLDPAMDEAFVLPLGDPQPAGHRLVYQRFRFAHDRMQEAAHGMLPLSQAADVHGRIADLMQRELSRVEQSERIIEIAGHRNRSLLSPSDPDESLSLASLNLLAARKAKQTGAFAAGLELLAAGMASLPGDLWERDPMLAHDLYRERAELEYLNSRFVVSRQYALEAIDRESDPLRQADLYWMRIVQCTLRAQYDEAVSIAREALKRLGEELPDRNLRSERDRELDWVQQHLGDRDLRELGEWPAMTDRTQKKVMQLLIALGPPCYRAFPDLWSVIVARTMRLSITHGVVASAVYSLPAYGGLLIHTGRGSGSEARALYDASGRLMDRLADPAQSSMAYLMMGSSLSHWFRPMMAASDDYRRAYEVGQMSGNLQYAVYGFGHDVYCRFFAGDALPGSRAAADGYLTYSEQRGNLWGNDLIGGALRLFRWLEDGDGSAAERQDEQAYLERCEAHGNLQVLCLYHLMRAMVRLHFGDREGAQASIEEAGHRLDSVSVQGLLPVTQWPALQVLAGAEADRRVCIDDARARYASWRQQAPGNFEHWYQLMGAESAALDGDTGMALTSYEAAYQRAREHGGWNATALIAQRADAFWREHGHPELADVFGRRREHALRRGGAMGARRAAGARDAAAPGDPLSVDAMIGTAKGLSQHTSLAGLVPELVRQVRDRTGAHRVAVLLTVNDDLRLATDSDCPGGYSPDAPQARLPDSLPQRVLRYAAQARERQRVDRTSLAFSRTMQSDPYFSRPGTNAPLRGTAWCLPMEHLGDLVGVLYVEHEQEDDRLEAHISPLLDFLAAQGGILIRNIELIGRLAAENQALQEAEQRMRSADAEISVRRAAEKRLEKLANTDPLSGLPNRRLLMETLRQVWRGRGEVHDPPVAVLMLDIDYFKAINDDHGHSVGDQVILRLADHLHTALRGSDLAARIGGEEFAICLPESEQAVDIAWRLCRQIAETPMEIEGNTIRCTVSLGVAIQSPEDEGPDALLARADRALYQAKTQGRNRVVADEAGA</sequence>
<dbReference type="Proteomes" id="UP000245887">
    <property type="component" value="Unassembled WGS sequence"/>
</dbReference>
<comment type="cofactor">
    <cofactor evidence="1">
        <name>Mg(2+)</name>
        <dbReference type="ChEBI" id="CHEBI:18420"/>
    </cofactor>
</comment>
<accession>A0A2U1CX50</accession>
<dbReference type="GO" id="GO:0004672">
    <property type="term" value="F:protein kinase activity"/>
    <property type="evidence" value="ECO:0007669"/>
    <property type="project" value="InterPro"/>
</dbReference>
<evidence type="ECO:0000256" key="2">
    <source>
        <dbReference type="ARBA" id="ARBA00004167"/>
    </source>
</evidence>
<dbReference type="GO" id="GO:0016020">
    <property type="term" value="C:membrane"/>
    <property type="evidence" value="ECO:0007669"/>
    <property type="project" value="UniProtKB-SubCell"/>
</dbReference>
<dbReference type="InterPro" id="IPR000719">
    <property type="entry name" value="Prot_kinase_dom"/>
</dbReference>
<keyword evidence="3" id="KW-0175">Coiled coil</keyword>
<dbReference type="SMART" id="SM00267">
    <property type="entry name" value="GGDEF"/>
    <property type="match status" value="1"/>
</dbReference>
<name>A0A2U1CX50_9GAMM</name>
<dbReference type="Pfam" id="PF13191">
    <property type="entry name" value="AAA_16"/>
    <property type="match status" value="1"/>
</dbReference>
<dbReference type="Gene3D" id="3.40.50.300">
    <property type="entry name" value="P-loop containing nucleotide triphosphate hydrolases"/>
    <property type="match status" value="1"/>
</dbReference>
<dbReference type="OrthoDB" id="9801841at2"/>
<dbReference type="InterPro" id="IPR043128">
    <property type="entry name" value="Rev_trsase/Diguanyl_cyclase"/>
</dbReference>
<dbReference type="InterPro" id="IPR011009">
    <property type="entry name" value="Kinase-like_dom_sf"/>
</dbReference>
<proteinExistence type="predicted"/>
<dbReference type="InterPro" id="IPR029787">
    <property type="entry name" value="Nucleotide_cyclase"/>
</dbReference>
<feature type="region of interest" description="Disordered" evidence="4">
    <location>
        <begin position="274"/>
        <end position="293"/>
    </location>
</feature>
<dbReference type="EMBL" id="QEKQ01000004">
    <property type="protein sequence ID" value="PVY76837.1"/>
    <property type="molecule type" value="Genomic_DNA"/>
</dbReference>
<comment type="subcellular location">
    <subcellularLocation>
        <location evidence="2">Membrane</location>
        <topology evidence="2">Single-pass membrane protein</topology>
    </subcellularLocation>
</comment>
<dbReference type="SUPFAM" id="SSF55781">
    <property type="entry name" value="GAF domain-like"/>
    <property type="match status" value="1"/>
</dbReference>
<feature type="coiled-coil region" evidence="3">
    <location>
        <begin position="1443"/>
        <end position="1470"/>
    </location>
</feature>
<dbReference type="SUPFAM" id="SSF56112">
    <property type="entry name" value="Protein kinase-like (PK-like)"/>
    <property type="match status" value="1"/>
</dbReference>
<dbReference type="SMART" id="SM00065">
    <property type="entry name" value="GAF"/>
    <property type="match status" value="1"/>
</dbReference>
<dbReference type="PROSITE" id="PS50887">
    <property type="entry name" value="GGDEF"/>
    <property type="match status" value="1"/>
</dbReference>
<gene>
    <name evidence="7" type="ORF">C8D92_10468</name>
</gene>
<reference evidence="7 8" key="1">
    <citation type="submission" date="2018-04" db="EMBL/GenBank/DDBJ databases">
        <title>Genomic Encyclopedia of Type Strains, Phase IV (KMG-IV): sequencing the most valuable type-strain genomes for metagenomic binning, comparative biology and taxonomic classification.</title>
        <authorList>
            <person name="Goeker M."/>
        </authorList>
    </citation>
    <scope>NUCLEOTIDE SEQUENCE [LARGE SCALE GENOMIC DNA]</scope>
    <source>
        <strain evidence="7 8">DSM 28688</strain>
    </source>
</reference>
<evidence type="ECO:0000256" key="4">
    <source>
        <dbReference type="SAM" id="MobiDB-lite"/>
    </source>
</evidence>
<dbReference type="InterPro" id="IPR041664">
    <property type="entry name" value="AAA_16"/>
</dbReference>
<dbReference type="InterPro" id="IPR000160">
    <property type="entry name" value="GGDEF_dom"/>
</dbReference>
<dbReference type="Gene3D" id="3.30.70.270">
    <property type="match status" value="1"/>
</dbReference>
<dbReference type="Gene3D" id="3.30.450.40">
    <property type="match status" value="1"/>
</dbReference>
<dbReference type="SMART" id="SM00220">
    <property type="entry name" value="S_TKc"/>
    <property type="match status" value="1"/>
</dbReference>
<dbReference type="SUPFAM" id="SSF52540">
    <property type="entry name" value="P-loop containing nucleoside triphosphate hydrolases"/>
    <property type="match status" value="1"/>
</dbReference>
<dbReference type="PROSITE" id="PS50011">
    <property type="entry name" value="PROTEIN_KINASE_DOM"/>
    <property type="match status" value="1"/>
</dbReference>
<dbReference type="InterPro" id="IPR003018">
    <property type="entry name" value="GAF"/>
</dbReference>
<dbReference type="SUPFAM" id="SSF55073">
    <property type="entry name" value="Nucleotide cyclase"/>
    <property type="match status" value="1"/>
</dbReference>
<organism evidence="7 8">
    <name type="scientific">Tamilnaduibacter salinus</name>
    <dbReference type="NCBI Taxonomy" id="1484056"/>
    <lineage>
        <taxon>Bacteria</taxon>
        <taxon>Pseudomonadati</taxon>
        <taxon>Pseudomonadota</taxon>
        <taxon>Gammaproteobacteria</taxon>
        <taxon>Pseudomonadales</taxon>
        <taxon>Marinobacteraceae</taxon>
        <taxon>Tamilnaduibacter</taxon>
    </lineage>
</organism>
<dbReference type="GO" id="GO:0005524">
    <property type="term" value="F:ATP binding"/>
    <property type="evidence" value="ECO:0007669"/>
    <property type="project" value="InterPro"/>
</dbReference>
<evidence type="ECO:0000313" key="7">
    <source>
        <dbReference type="EMBL" id="PVY76837.1"/>
    </source>
</evidence>